<dbReference type="InParanoid" id="A0A409YDC8"/>
<reference evidence="1 2" key="1">
    <citation type="journal article" date="2018" name="Evol. Lett.">
        <title>Horizontal gene cluster transfer increased hallucinogenic mushroom diversity.</title>
        <authorList>
            <person name="Reynolds H.T."/>
            <person name="Vijayakumar V."/>
            <person name="Gluck-Thaler E."/>
            <person name="Korotkin H.B."/>
            <person name="Matheny P.B."/>
            <person name="Slot J.C."/>
        </authorList>
    </citation>
    <scope>NUCLEOTIDE SEQUENCE [LARGE SCALE GENOMIC DNA]</scope>
    <source>
        <strain evidence="1 2">2629</strain>
    </source>
</reference>
<gene>
    <name evidence="1" type="ORF">CVT24_000569</name>
</gene>
<evidence type="ECO:0000313" key="1">
    <source>
        <dbReference type="EMBL" id="PPR00995.1"/>
    </source>
</evidence>
<evidence type="ECO:0000313" key="2">
    <source>
        <dbReference type="Proteomes" id="UP000284842"/>
    </source>
</evidence>
<dbReference type="Proteomes" id="UP000284842">
    <property type="component" value="Unassembled WGS sequence"/>
</dbReference>
<dbReference type="OrthoDB" id="3202607at2759"/>
<name>A0A409YDC8_9AGAR</name>
<dbReference type="AlphaFoldDB" id="A0A409YDC8"/>
<comment type="caution">
    <text evidence="1">The sequence shown here is derived from an EMBL/GenBank/DDBJ whole genome shotgun (WGS) entry which is preliminary data.</text>
</comment>
<dbReference type="EMBL" id="NHTK01001279">
    <property type="protein sequence ID" value="PPR00995.1"/>
    <property type="molecule type" value="Genomic_DNA"/>
</dbReference>
<keyword evidence="2" id="KW-1185">Reference proteome</keyword>
<dbReference type="STRING" id="181874.A0A409YDC8"/>
<protein>
    <submittedName>
        <fullName evidence="1">Uncharacterized protein</fullName>
    </submittedName>
</protein>
<accession>A0A409YDC8</accession>
<dbReference type="Gene3D" id="3.60.130.30">
    <property type="match status" value="1"/>
</dbReference>
<organism evidence="1 2">
    <name type="scientific">Panaeolus cyanescens</name>
    <dbReference type="NCBI Taxonomy" id="181874"/>
    <lineage>
        <taxon>Eukaryota</taxon>
        <taxon>Fungi</taxon>
        <taxon>Dikarya</taxon>
        <taxon>Basidiomycota</taxon>
        <taxon>Agaricomycotina</taxon>
        <taxon>Agaricomycetes</taxon>
        <taxon>Agaricomycetidae</taxon>
        <taxon>Agaricales</taxon>
        <taxon>Agaricineae</taxon>
        <taxon>Galeropsidaceae</taxon>
        <taxon>Panaeolus</taxon>
    </lineage>
</organism>
<proteinExistence type="predicted"/>
<sequence length="360" mass="40058">MFSAPSRAAQYSGQWVLNAQGYPTVLPVSIPFCVSSLAEMATAYSGRKMPPMPYDEKRKRYKIKDLQSEGFLLVSAESVDRPIVDGDGRIIGVVRPPPSQEYRADVDEAKKLMAEVGGKLVVGDDDYSHPRGSGYISINTGISHGQGTQKPARSNHGANSAAVAQLLESKSMQHLARYQSDSLRLYYPKCYQLYKDALDILMAKHPELASRNFADSIFPKSAFNLGGNAWSHKHVDSKNFPFGWCCITSLGDFSHVTGGHLILWDLGLILELPAGYSASILSALIIHSNIPTSEEGDIRYSFVQYFPGEIMRYVDNGCLTDRGFRKKGKKLQERQVAARQRHRRGYDYLADADTLIIRKK</sequence>